<dbReference type="RefSeq" id="WP_118372146.1">
    <property type="nucleotide sequence ID" value="NZ_QROF01000009.1"/>
</dbReference>
<dbReference type="SUPFAM" id="SSF56219">
    <property type="entry name" value="DNase I-like"/>
    <property type="match status" value="1"/>
</dbReference>
<evidence type="ECO:0008006" key="3">
    <source>
        <dbReference type="Google" id="ProtNLM"/>
    </source>
</evidence>
<dbReference type="AlphaFoldDB" id="A0A415I6Q5"/>
<evidence type="ECO:0000313" key="2">
    <source>
        <dbReference type="Proteomes" id="UP000286181"/>
    </source>
</evidence>
<dbReference type="Proteomes" id="UP000286181">
    <property type="component" value="Unassembled WGS sequence"/>
</dbReference>
<comment type="caution">
    <text evidence="1">The sequence shown here is derived from an EMBL/GenBank/DDBJ whole genome shotgun (WGS) entry which is preliminary data.</text>
</comment>
<gene>
    <name evidence="1" type="ORF">DW038_10440</name>
</gene>
<dbReference type="InterPro" id="IPR036691">
    <property type="entry name" value="Endo/exonu/phosph_ase_sf"/>
</dbReference>
<accession>A0A415I6Q5</accession>
<protein>
    <recommendedName>
        <fullName evidence="3">Endonuclease/exonuclease/phosphatase domain-containing protein</fullName>
    </recommendedName>
</protein>
<name>A0A415I6Q5_9FIRM</name>
<evidence type="ECO:0000313" key="1">
    <source>
        <dbReference type="EMBL" id="RHL03288.1"/>
    </source>
</evidence>
<dbReference type="EMBL" id="QROF01000009">
    <property type="protein sequence ID" value="RHL03288.1"/>
    <property type="molecule type" value="Genomic_DNA"/>
</dbReference>
<proteinExistence type="predicted"/>
<dbReference type="Gene3D" id="3.60.10.10">
    <property type="entry name" value="Endonuclease/exonuclease/phosphatase"/>
    <property type="match status" value="1"/>
</dbReference>
<sequence length="267" mass="31136">MFNILFWNLKRNSIEEYIIDCIIENNIDIAVFSEFDGIDFIKIEKNLGKMYSRILAIQDDKKVTLIAKTTFSVTNVQPQGRYSIYKIETAVKNYLLAAVHLEDRRNYQTADRIDTIQHLVADIEQTEELFKCSNTIVIGDFNANPYDEELLSKYAFNAVLFKTIIDKSEFKNPKTSKRKRFYNPILHYISEDTEMYGSFYHGETSMTPYWHCLDQVLVRKCLANTINHVEYLKKINAKDLLKNSIPNKKISDHLPLLVNLQEVENGV</sequence>
<organism evidence="1 2">
    <name type="scientific">Agathobacter rectalis</name>
    <dbReference type="NCBI Taxonomy" id="39491"/>
    <lineage>
        <taxon>Bacteria</taxon>
        <taxon>Bacillati</taxon>
        <taxon>Bacillota</taxon>
        <taxon>Clostridia</taxon>
        <taxon>Lachnospirales</taxon>
        <taxon>Lachnospiraceae</taxon>
        <taxon>Agathobacter</taxon>
    </lineage>
</organism>
<reference evidence="1 2" key="1">
    <citation type="submission" date="2018-08" db="EMBL/GenBank/DDBJ databases">
        <title>A genome reference for cultivated species of the human gut microbiota.</title>
        <authorList>
            <person name="Zou Y."/>
            <person name="Xue W."/>
            <person name="Luo G."/>
        </authorList>
    </citation>
    <scope>NUCLEOTIDE SEQUENCE [LARGE SCALE GENOMIC DNA]</scope>
    <source>
        <strain evidence="1 2">AF39-14AC</strain>
    </source>
</reference>